<sequence length="464" mass="51298">MHYTDEYSTPGDTPPALHHAAPSSASRPCREDRDQPHCWTKDKKPALAQTKRRRRCILNKYRLFVIVSGPLVPRRPGGRAARLINSSVVVVLVISFPGGDVRQGATAAAAAAITRPHHRTKLTPEKCCRPKERGRAASSAATPGHELLGRSLLTQARRSPRNGRGVCFSRRPTRQSPSPAVQRRPSGGEKPSRCRRRHHRPTRWSSCTLGCRPPPSPRHKQLQSHPLGHAPPNPLPRPRFEGEAREGRRVARTLQARGRRRERQRGREGKKKNDNARVLDIWVRSNGVEELLLPSDPPPPQASPSTPSSHALTLRSIPIGSVKASPSQFISLQPQVKEGGGGTCPRDAPVHKTCSLYSHILLLPVLCLSLCPSVITYLKDLLSPLPSRTLRLQGVRIVNQPRAASDRRAPEPPRHGTARPRPHARTDRLFPDTSVTPPVSALRRRGHTRGTGDPPNLTLYMAHF</sequence>
<gene>
    <name evidence="2" type="ORF">O3P69_006797</name>
</gene>
<feature type="region of interest" description="Disordered" evidence="1">
    <location>
        <begin position="1"/>
        <end position="37"/>
    </location>
</feature>
<feature type="compositionally biased region" description="Basic residues" evidence="1">
    <location>
        <begin position="193"/>
        <end position="202"/>
    </location>
</feature>
<reference evidence="2 3" key="1">
    <citation type="submission" date="2023-03" db="EMBL/GenBank/DDBJ databases">
        <title>High-quality genome of Scylla paramamosain provides insights in environmental adaptation.</title>
        <authorList>
            <person name="Zhang L."/>
        </authorList>
    </citation>
    <scope>NUCLEOTIDE SEQUENCE [LARGE SCALE GENOMIC DNA]</scope>
    <source>
        <strain evidence="2">LZ_2023a</strain>
        <tissue evidence="2">Muscle</tissue>
    </source>
</reference>
<feature type="compositionally biased region" description="Polar residues" evidence="1">
    <location>
        <begin position="1"/>
        <end position="11"/>
    </location>
</feature>
<feature type="compositionally biased region" description="Basic and acidic residues" evidence="1">
    <location>
        <begin position="28"/>
        <end position="37"/>
    </location>
</feature>
<name>A0AAW0U116_SCYPA</name>
<evidence type="ECO:0000313" key="3">
    <source>
        <dbReference type="Proteomes" id="UP001487740"/>
    </source>
</evidence>
<feature type="region of interest" description="Disordered" evidence="1">
    <location>
        <begin position="399"/>
        <end position="457"/>
    </location>
</feature>
<feature type="compositionally biased region" description="Basic and acidic residues" evidence="1">
    <location>
        <begin position="238"/>
        <end position="249"/>
    </location>
</feature>
<feature type="region of interest" description="Disordered" evidence="1">
    <location>
        <begin position="292"/>
        <end position="311"/>
    </location>
</feature>
<comment type="caution">
    <text evidence="2">The sequence shown here is derived from an EMBL/GenBank/DDBJ whole genome shotgun (WGS) entry which is preliminary data.</text>
</comment>
<organism evidence="2 3">
    <name type="scientific">Scylla paramamosain</name>
    <name type="common">Mud crab</name>
    <dbReference type="NCBI Taxonomy" id="85552"/>
    <lineage>
        <taxon>Eukaryota</taxon>
        <taxon>Metazoa</taxon>
        <taxon>Ecdysozoa</taxon>
        <taxon>Arthropoda</taxon>
        <taxon>Crustacea</taxon>
        <taxon>Multicrustacea</taxon>
        <taxon>Malacostraca</taxon>
        <taxon>Eumalacostraca</taxon>
        <taxon>Eucarida</taxon>
        <taxon>Decapoda</taxon>
        <taxon>Pleocyemata</taxon>
        <taxon>Brachyura</taxon>
        <taxon>Eubrachyura</taxon>
        <taxon>Portunoidea</taxon>
        <taxon>Portunidae</taxon>
        <taxon>Portuninae</taxon>
        <taxon>Scylla</taxon>
    </lineage>
</organism>
<feature type="compositionally biased region" description="Basic and acidic residues" evidence="1">
    <location>
        <begin position="122"/>
        <end position="135"/>
    </location>
</feature>
<proteinExistence type="predicted"/>
<evidence type="ECO:0000256" key="1">
    <source>
        <dbReference type="SAM" id="MobiDB-lite"/>
    </source>
</evidence>
<feature type="compositionally biased region" description="Low complexity" evidence="1">
    <location>
        <begin position="14"/>
        <end position="27"/>
    </location>
</feature>
<keyword evidence="3" id="KW-1185">Reference proteome</keyword>
<feature type="compositionally biased region" description="Basic and acidic residues" evidence="1">
    <location>
        <begin position="404"/>
        <end position="414"/>
    </location>
</feature>
<evidence type="ECO:0000313" key="2">
    <source>
        <dbReference type="EMBL" id="KAK8393734.1"/>
    </source>
</evidence>
<accession>A0AAW0U116</accession>
<feature type="region of interest" description="Disordered" evidence="1">
    <location>
        <begin position="111"/>
        <end position="273"/>
    </location>
</feature>
<dbReference type="Proteomes" id="UP001487740">
    <property type="component" value="Unassembled WGS sequence"/>
</dbReference>
<protein>
    <submittedName>
        <fullName evidence="2">Uncharacterized protein</fullName>
    </submittedName>
</protein>
<dbReference type="AlphaFoldDB" id="A0AAW0U116"/>
<dbReference type="EMBL" id="JARAKH010000020">
    <property type="protein sequence ID" value="KAK8393734.1"/>
    <property type="molecule type" value="Genomic_DNA"/>
</dbReference>